<comment type="caution">
    <text evidence="2">The sequence shown here is derived from an EMBL/GenBank/DDBJ whole genome shotgun (WGS) entry which is preliminary data.</text>
</comment>
<dbReference type="EMBL" id="VMRY01000003">
    <property type="protein sequence ID" value="TVT59696.1"/>
    <property type="molecule type" value="Genomic_DNA"/>
</dbReference>
<evidence type="ECO:0000313" key="3">
    <source>
        <dbReference type="Proteomes" id="UP000317355"/>
    </source>
</evidence>
<organism evidence="2 3">
    <name type="scientific">Sedimenticola thiotaurini</name>
    <dbReference type="NCBI Taxonomy" id="1543721"/>
    <lineage>
        <taxon>Bacteria</taxon>
        <taxon>Pseudomonadati</taxon>
        <taxon>Pseudomonadota</taxon>
        <taxon>Gammaproteobacteria</taxon>
        <taxon>Chromatiales</taxon>
        <taxon>Sedimenticolaceae</taxon>
        <taxon>Sedimenticola</taxon>
    </lineage>
</organism>
<evidence type="ECO:0000313" key="2">
    <source>
        <dbReference type="EMBL" id="TVT59696.1"/>
    </source>
</evidence>
<accession>A0A558DF89</accession>
<dbReference type="Proteomes" id="UP000317355">
    <property type="component" value="Unassembled WGS sequence"/>
</dbReference>
<evidence type="ECO:0000256" key="1">
    <source>
        <dbReference type="SAM" id="MobiDB-lite"/>
    </source>
</evidence>
<reference evidence="2 3" key="1">
    <citation type="submission" date="2019-07" db="EMBL/GenBank/DDBJ databases">
        <title>The pathways for chlorine oxyanion respiration interact through the shared metabolite chlorate.</title>
        <authorList>
            <person name="Barnum T.P."/>
            <person name="Cheng Y."/>
            <person name="Hill K.A."/>
            <person name="Lucas L.N."/>
            <person name="Carlson H.K."/>
            <person name="Coates J.D."/>
        </authorList>
    </citation>
    <scope>NUCLEOTIDE SEQUENCE [LARGE SCALE GENOMIC DNA]</scope>
    <source>
        <strain evidence="2">BK-3</strain>
    </source>
</reference>
<protein>
    <submittedName>
        <fullName evidence="2">Uncharacterized protein</fullName>
    </submittedName>
</protein>
<proteinExistence type="predicted"/>
<sequence length="196" mass="22155">MSRELRQRIAVSAAQLIAESGDLSYSKAREKAAKHLGCNDRRQLPENSEIEAALHEHLQLFKSPERISYLNDLRNNALSAMRSFDQFQPHLIGPILTGTASLNTPISLILFADTVEAVVMELMERKIPWRQKDISVDYSKQKRVRRSLLTFFAGDIQVELLILPLTDQHNLPLDPIQGRPQKGASISKVQAMMEPD</sequence>
<gene>
    <name evidence="2" type="ORF">FHK82_01580</name>
</gene>
<dbReference type="AlphaFoldDB" id="A0A558DF89"/>
<name>A0A558DF89_9GAMM</name>
<feature type="region of interest" description="Disordered" evidence="1">
    <location>
        <begin position="174"/>
        <end position="196"/>
    </location>
</feature>